<dbReference type="EMBL" id="WKQP01000069">
    <property type="protein sequence ID" value="MSC61726.1"/>
    <property type="molecule type" value="Genomic_DNA"/>
</dbReference>
<accession>A0A6L5TBB5</accession>
<evidence type="ECO:0000313" key="2">
    <source>
        <dbReference type="EMBL" id="MSC61726.1"/>
    </source>
</evidence>
<evidence type="ECO:0000313" key="3">
    <source>
        <dbReference type="Proteomes" id="UP000479563"/>
    </source>
</evidence>
<comment type="caution">
    <text evidence="1">The sequence shown here is derived from an EMBL/GenBank/DDBJ whole genome shotgun (WGS) entry which is preliminary data.</text>
</comment>
<feature type="non-terminal residue" evidence="1">
    <location>
        <position position="1"/>
    </location>
</feature>
<dbReference type="InterPro" id="IPR035093">
    <property type="entry name" value="RelE/ParE_toxin_dom_sf"/>
</dbReference>
<dbReference type="AlphaFoldDB" id="A0A6L5TBB5"/>
<proteinExistence type="predicted"/>
<organism evidence="1 3">
    <name type="scientific">Agathobacter rectalis</name>
    <dbReference type="NCBI Taxonomy" id="39491"/>
    <lineage>
        <taxon>Bacteria</taxon>
        <taxon>Bacillati</taxon>
        <taxon>Bacillota</taxon>
        <taxon>Clostridia</taxon>
        <taxon>Lachnospirales</taxon>
        <taxon>Lachnospiraceae</taxon>
        <taxon>Agathobacter</taxon>
    </lineage>
</organism>
<dbReference type="EMBL" id="WKQP01000032">
    <property type="protein sequence ID" value="MSC61352.1"/>
    <property type="molecule type" value="Genomic_DNA"/>
</dbReference>
<dbReference type="Proteomes" id="UP000479563">
    <property type="component" value="Unassembled WGS sequence"/>
</dbReference>
<sequence length="45" mass="5455">IRFVIINNYLAFYTIDEEKQTVIIVRFLYQKSNWTSILRQGFSLI</sequence>
<evidence type="ECO:0000313" key="1">
    <source>
        <dbReference type="EMBL" id="MSC61352.1"/>
    </source>
</evidence>
<dbReference type="Gene3D" id="3.30.2310.20">
    <property type="entry name" value="RelE-like"/>
    <property type="match status" value="1"/>
</dbReference>
<name>A0A6L5TBB5_9FIRM</name>
<gene>
    <name evidence="1" type="ORF">GKE07_14345</name>
    <name evidence="2" type="ORF">GKE07_16450</name>
</gene>
<reference evidence="1 3" key="1">
    <citation type="journal article" date="2019" name="Nat. Med.">
        <title>A library of human gut bacterial isolates paired with longitudinal multiomics data enables mechanistic microbiome research.</title>
        <authorList>
            <person name="Poyet M."/>
            <person name="Groussin M."/>
            <person name="Gibbons S.M."/>
            <person name="Avila-Pacheco J."/>
            <person name="Jiang X."/>
            <person name="Kearney S.M."/>
            <person name="Perrotta A.R."/>
            <person name="Berdy B."/>
            <person name="Zhao S."/>
            <person name="Lieberman T.D."/>
            <person name="Swanson P.K."/>
            <person name="Smith M."/>
            <person name="Roesemann S."/>
            <person name="Alexander J.E."/>
            <person name="Rich S.A."/>
            <person name="Livny J."/>
            <person name="Vlamakis H."/>
            <person name="Clish C."/>
            <person name="Bullock K."/>
            <person name="Deik A."/>
            <person name="Scott J."/>
            <person name="Pierce K.A."/>
            <person name="Xavier R.J."/>
            <person name="Alm E.J."/>
        </authorList>
    </citation>
    <scope>NUCLEOTIDE SEQUENCE [LARGE SCALE GENOMIC DNA]</scope>
    <source>
        <strain evidence="1 3">BIOML-A11</strain>
    </source>
</reference>
<protein>
    <submittedName>
        <fullName evidence="1">Type II toxin-antitoxin system RelE/ParE family toxin</fullName>
    </submittedName>
</protein>